<gene>
    <name evidence="2" type="ORF">SAMN05444337_0933</name>
</gene>
<accession>A0A1M6EFK2</accession>
<dbReference type="EMBL" id="FQZH01000001">
    <property type="protein sequence ID" value="SHI84221.1"/>
    <property type="molecule type" value="Genomic_DNA"/>
</dbReference>
<feature type="transmembrane region" description="Helical" evidence="1">
    <location>
        <begin position="7"/>
        <end position="29"/>
    </location>
</feature>
<protein>
    <submittedName>
        <fullName evidence="2">Uncharacterized protein</fullName>
    </submittedName>
</protein>
<keyword evidence="3" id="KW-1185">Reference proteome</keyword>
<keyword evidence="1" id="KW-1133">Transmembrane helix</keyword>
<dbReference type="STRING" id="683124.SAMN05444337_0933"/>
<evidence type="ECO:0000313" key="3">
    <source>
        <dbReference type="Proteomes" id="UP000184232"/>
    </source>
</evidence>
<keyword evidence="1" id="KW-0472">Membrane</keyword>
<proteinExistence type="predicted"/>
<keyword evidence="1" id="KW-0812">Transmembrane</keyword>
<dbReference type="AlphaFoldDB" id="A0A1M6EFK2"/>
<evidence type="ECO:0000256" key="1">
    <source>
        <dbReference type="SAM" id="Phobius"/>
    </source>
</evidence>
<name>A0A1M6EFK2_9FLAO</name>
<evidence type="ECO:0000313" key="2">
    <source>
        <dbReference type="EMBL" id="SHI84221.1"/>
    </source>
</evidence>
<dbReference type="Proteomes" id="UP000184232">
    <property type="component" value="Unassembled WGS sequence"/>
</dbReference>
<sequence length="74" mass="8728">MKKFTLIIVFLIVLTLVWLGLIINVAFFYFDHISESKIILRDISLQFKVIYFLGIALNIGFLSLIILRKDNQYF</sequence>
<feature type="transmembrane region" description="Helical" evidence="1">
    <location>
        <begin position="49"/>
        <end position="67"/>
    </location>
</feature>
<organism evidence="2 3">
    <name type="scientific">Flavobacterium haoranii</name>
    <dbReference type="NCBI Taxonomy" id="683124"/>
    <lineage>
        <taxon>Bacteria</taxon>
        <taxon>Pseudomonadati</taxon>
        <taxon>Bacteroidota</taxon>
        <taxon>Flavobacteriia</taxon>
        <taxon>Flavobacteriales</taxon>
        <taxon>Flavobacteriaceae</taxon>
        <taxon>Flavobacterium</taxon>
    </lineage>
</organism>
<reference evidence="2 3" key="1">
    <citation type="submission" date="2016-11" db="EMBL/GenBank/DDBJ databases">
        <authorList>
            <person name="Jaros S."/>
            <person name="Januszkiewicz K."/>
            <person name="Wedrychowicz H."/>
        </authorList>
    </citation>
    <scope>NUCLEOTIDE SEQUENCE [LARGE SCALE GENOMIC DNA]</scope>
    <source>
        <strain evidence="2 3">DSM 22807</strain>
    </source>
</reference>